<dbReference type="AlphaFoldDB" id="A0A6B0V0Y1"/>
<name>A0A6B0V0Y1_IXORI</name>
<evidence type="ECO:0000313" key="1">
    <source>
        <dbReference type="EMBL" id="MXU95018.1"/>
    </source>
</evidence>
<accession>A0A6B0V0Y1</accession>
<protein>
    <submittedName>
        <fullName evidence="1">Putative secreted protein</fullName>
    </submittedName>
</protein>
<dbReference type="EMBL" id="GIFC01012935">
    <property type="protein sequence ID" value="MXU95018.1"/>
    <property type="molecule type" value="Transcribed_RNA"/>
</dbReference>
<sequence>MLAISSRKRIMRFLFFKMNGLTTSIHGSLAPNSTRFARFCKHLATRIRLRDAVSDGVSVIRLNCLGFKMAGHRSLRKMKPLTTLVLTSVSWGHLAATFFWRQWQMYLNILGQWSTAEKMDSTTLSKTDKRCSALAHASDGLSSLLGLSSHDCRPSMTLRMESWTVCRRNSWPVERM</sequence>
<reference evidence="1" key="1">
    <citation type="submission" date="2019-12" db="EMBL/GenBank/DDBJ databases">
        <title>An insight into the sialome of adult female Ixodes ricinus ticks feeding for 6 days.</title>
        <authorList>
            <person name="Perner J."/>
            <person name="Ribeiro J.M.C."/>
        </authorList>
    </citation>
    <scope>NUCLEOTIDE SEQUENCE</scope>
    <source>
        <strain evidence="1">Semi-engorged</strain>
        <tissue evidence="1">Salivary glands</tissue>
    </source>
</reference>
<organism evidence="1">
    <name type="scientific">Ixodes ricinus</name>
    <name type="common">Common tick</name>
    <name type="synonym">Acarus ricinus</name>
    <dbReference type="NCBI Taxonomy" id="34613"/>
    <lineage>
        <taxon>Eukaryota</taxon>
        <taxon>Metazoa</taxon>
        <taxon>Ecdysozoa</taxon>
        <taxon>Arthropoda</taxon>
        <taxon>Chelicerata</taxon>
        <taxon>Arachnida</taxon>
        <taxon>Acari</taxon>
        <taxon>Parasitiformes</taxon>
        <taxon>Ixodida</taxon>
        <taxon>Ixodoidea</taxon>
        <taxon>Ixodidae</taxon>
        <taxon>Ixodinae</taxon>
        <taxon>Ixodes</taxon>
    </lineage>
</organism>
<proteinExistence type="predicted"/>